<evidence type="ECO:0008006" key="4">
    <source>
        <dbReference type="Google" id="ProtNLM"/>
    </source>
</evidence>
<evidence type="ECO:0000313" key="2">
    <source>
        <dbReference type="EMBL" id="GHF48217.1"/>
    </source>
</evidence>
<proteinExistence type="predicted"/>
<dbReference type="Pfam" id="PF00161">
    <property type="entry name" value="RIP"/>
    <property type="match status" value="1"/>
</dbReference>
<name>A0A919B573_9ACTN</name>
<accession>A0A919B573</accession>
<comment type="caution">
    <text evidence="2">The sequence shown here is derived from an EMBL/GenBank/DDBJ whole genome shotgun (WGS) entry which is preliminary data.</text>
</comment>
<dbReference type="InterPro" id="IPR016138">
    <property type="entry name" value="Ribosome_inactivat_prot_sub1"/>
</dbReference>
<reference evidence="2" key="2">
    <citation type="submission" date="2020-09" db="EMBL/GenBank/DDBJ databases">
        <authorList>
            <person name="Sun Q."/>
            <person name="Ohkuma M."/>
        </authorList>
    </citation>
    <scope>NUCLEOTIDE SEQUENCE</scope>
    <source>
        <strain evidence="2">JCM 4059</strain>
    </source>
</reference>
<organism evidence="2 3">
    <name type="scientific">Streptomyces mashuensis</name>
    <dbReference type="NCBI Taxonomy" id="33904"/>
    <lineage>
        <taxon>Bacteria</taxon>
        <taxon>Bacillati</taxon>
        <taxon>Actinomycetota</taxon>
        <taxon>Actinomycetes</taxon>
        <taxon>Kitasatosporales</taxon>
        <taxon>Streptomycetaceae</taxon>
        <taxon>Streptomyces</taxon>
    </lineage>
</organism>
<keyword evidence="3" id="KW-1185">Reference proteome</keyword>
<dbReference type="AlphaFoldDB" id="A0A919B573"/>
<gene>
    <name evidence="2" type="ORF">GCM10010218_32120</name>
</gene>
<protein>
    <recommendedName>
        <fullName evidence="4">Ribosome inactivating protein</fullName>
    </recommendedName>
</protein>
<dbReference type="InterPro" id="IPR001574">
    <property type="entry name" value="Ribosome_inactivat_prot"/>
</dbReference>
<dbReference type="GO" id="GO:0030598">
    <property type="term" value="F:rRNA N-glycosylase activity"/>
    <property type="evidence" value="ECO:0007669"/>
    <property type="project" value="InterPro"/>
</dbReference>
<dbReference type="SUPFAM" id="SSF56371">
    <property type="entry name" value="Ribosome inactivating proteins (RIP)"/>
    <property type="match status" value="1"/>
</dbReference>
<keyword evidence="1" id="KW-0732">Signal</keyword>
<dbReference type="EMBL" id="BNBD01000005">
    <property type="protein sequence ID" value="GHF48217.1"/>
    <property type="molecule type" value="Genomic_DNA"/>
</dbReference>
<sequence>MTDVTTLMTRWRRRPATLVLAAVLAATGTAATVLAGPTTQAQAQDRTDREYADLYSRTVAAIRNAMGGEAVLHDHGAGRLIRDPDPRRAQQVNIGRLADDAAIGGGRVRGVFRRDNLYLVGLYVERPGAERDPVLYVFTEGQRDAEGRQVPNGRRVPMLDNTVLPGVRRAYLTWNVNYANLQALQINRRGLQDAVRTVVRHRPDTAADNGRGNNGTGNRNHALREHVERLAVALAEGARFQVIPGQIAQALRRHRGQAAWTVNHHADEITSWDALSGAVVQARNAAPDGRGPAWNQTQARDWNGRRIQLSALDLSHRLAIIKPDRRPR</sequence>
<feature type="signal peptide" evidence="1">
    <location>
        <begin position="1"/>
        <end position="35"/>
    </location>
</feature>
<evidence type="ECO:0000256" key="1">
    <source>
        <dbReference type="SAM" id="SignalP"/>
    </source>
</evidence>
<dbReference type="Gene3D" id="3.40.420.10">
    <property type="entry name" value="Ricin (A subunit), domain 1"/>
    <property type="match status" value="1"/>
</dbReference>
<dbReference type="GO" id="GO:0017148">
    <property type="term" value="P:negative regulation of translation"/>
    <property type="evidence" value="ECO:0007669"/>
    <property type="project" value="InterPro"/>
</dbReference>
<feature type="chain" id="PRO_5039651405" description="Ribosome inactivating protein" evidence="1">
    <location>
        <begin position="36"/>
        <end position="328"/>
    </location>
</feature>
<dbReference type="InterPro" id="IPR036041">
    <property type="entry name" value="Ribosome-inact_prot_sf"/>
</dbReference>
<dbReference type="Proteomes" id="UP000638313">
    <property type="component" value="Unassembled WGS sequence"/>
</dbReference>
<evidence type="ECO:0000313" key="3">
    <source>
        <dbReference type="Proteomes" id="UP000638313"/>
    </source>
</evidence>
<reference evidence="2" key="1">
    <citation type="journal article" date="2014" name="Int. J. Syst. Evol. Microbiol.">
        <title>Complete genome sequence of Corynebacterium casei LMG S-19264T (=DSM 44701T), isolated from a smear-ripened cheese.</title>
        <authorList>
            <consortium name="US DOE Joint Genome Institute (JGI-PGF)"/>
            <person name="Walter F."/>
            <person name="Albersmeier A."/>
            <person name="Kalinowski J."/>
            <person name="Ruckert C."/>
        </authorList>
    </citation>
    <scope>NUCLEOTIDE SEQUENCE</scope>
    <source>
        <strain evidence="2">JCM 4059</strain>
    </source>
</reference>